<accession>A0AAD9M691</accession>
<sequence>MSQRTCGRSLCTTQLCKIEHHRARVNGGEIGSLHRSGKGGLCSGLRSRNNSTLHALPDSHFRLPSQIAVFGRRARFRVLHWPCRPVMDVVVFAKVEVGGDPRLSPPTAELLPLPANNQRLVNWAGVAVFHQSRRRSKKKTIKKETYQICYVRHGHLLSFSVGGGSV</sequence>
<name>A0AAD9M691_9PEZI</name>
<keyword evidence="2" id="KW-1185">Reference proteome</keyword>
<evidence type="ECO:0000313" key="2">
    <source>
        <dbReference type="Proteomes" id="UP001232148"/>
    </source>
</evidence>
<dbReference type="AlphaFoldDB" id="A0AAD9M691"/>
<proteinExistence type="predicted"/>
<reference evidence="1" key="1">
    <citation type="submission" date="2021-06" db="EMBL/GenBank/DDBJ databases">
        <title>Comparative genomics, transcriptomics and evolutionary studies reveal genomic signatures of adaptation to plant cell wall in hemibiotrophic fungi.</title>
        <authorList>
            <consortium name="DOE Joint Genome Institute"/>
            <person name="Baroncelli R."/>
            <person name="Diaz J.F."/>
            <person name="Benocci T."/>
            <person name="Peng M."/>
            <person name="Battaglia E."/>
            <person name="Haridas S."/>
            <person name="Andreopoulos W."/>
            <person name="Labutti K."/>
            <person name="Pangilinan J."/>
            <person name="Floch G.L."/>
            <person name="Makela M.R."/>
            <person name="Henrissat B."/>
            <person name="Grigoriev I.V."/>
            <person name="Crouch J.A."/>
            <person name="De Vries R.P."/>
            <person name="Sukno S.A."/>
            <person name="Thon M.R."/>
        </authorList>
    </citation>
    <scope>NUCLEOTIDE SEQUENCE</scope>
    <source>
        <strain evidence="1">MAFF235873</strain>
    </source>
</reference>
<comment type="caution">
    <text evidence="1">The sequence shown here is derived from an EMBL/GenBank/DDBJ whole genome shotgun (WGS) entry which is preliminary data.</text>
</comment>
<organism evidence="1 2">
    <name type="scientific">Colletotrichum zoysiae</name>
    <dbReference type="NCBI Taxonomy" id="1216348"/>
    <lineage>
        <taxon>Eukaryota</taxon>
        <taxon>Fungi</taxon>
        <taxon>Dikarya</taxon>
        <taxon>Ascomycota</taxon>
        <taxon>Pezizomycotina</taxon>
        <taxon>Sordariomycetes</taxon>
        <taxon>Hypocreomycetidae</taxon>
        <taxon>Glomerellales</taxon>
        <taxon>Glomerellaceae</taxon>
        <taxon>Colletotrichum</taxon>
        <taxon>Colletotrichum graminicola species complex</taxon>
    </lineage>
</organism>
<dbReference type="Proteomes" id="UP001232148">
    <property type="component" value="Unassembled WGS sequence"/>
</dbReference>
<gene>
    <name evidence="1" type="ORF">LX32DRAFT_319974</name>
</gene>
<protein>
    <submittedName>
        <fullName evidence="1">Uncharacterized protein</fullName>
    </submittedName>
</protein>
<evidence type="ECO:0000313" key="1">
    <source>
        <dbReference type="EMBL" id="KAK2030495.1"/>
    </source>
</evidence>
<dbReference type="EMBL" id="MU842850">
    <property type="protein sequence ID" value="KAK2030495.1"/>
    <property type="molecule type" value="Genomic_DNA"/>
</dbReference>